<proteinExistence type="predicted"/>
<evidence type="ECO:0000256" key="3">
    <source>
        <dbReference type="ARBA" id="ARBA00023239"/>
    </source>
</evidence>
<dbReference type="GO" id="GO:0005829">
    <property type="term" value="C:cytosol"/>
    <property type="evidence" value="ECO:0007669"/>
    <property type="project" value="TreeGrafter"/>
</dbReference>
<dbReference type="SUPFAM" id="SSF51556">
    <property type="entry name" value="Metallo-dependent hydrolases"/>
    <property type="match status" value="1"/>
</dbReference>
<dbReference type="InterPro" id="IPR032466">
    <property type="entry name" value="Metal_Hydrolase"/>
</dbReference>
<accession>A0A158IN08</accession>
<dbReference type="GO" id="GO:0047596">
    <property type="term" value="F:6-methylsalicylate decarboxylase activity"/>
    <property type="evidence" value="ECO:0007669"/>
    <property type="project" value="UniProtKB-EC"/>
</dbReference>
<gene>
    <name evidence="7" type="ORF">AWB68_02857</name>
</gene>
<evidence type="ECO:0000256" key="2">
    <source>
        <dbReference type="ARBA" id="ARBA00022833"/>
    </source>
</evidence>
<keyword evidence="8" id="KW-1185">Reference proteome</keyword>
<evidence type="ECO:0000313" key="8">
    <source>
        <dbReference type="Proteomes" id="UP000054770"/>
    </source>
</evidence>
<comment type="catalytic activity">
    <reaction evidence="4">
        <text>6-methylsalicylate + H(+) = 3-methylphenol + CO2</text>
        <dbReference type="Rhea" id="RHEA:23112"/>
        <dbReference type="ChEBI" id="CHEBI:15378"/>
        <dbReference type="ChEBI" id="CHEBI:16526"/>
        <dbReference type="ChEBI" id="CHEBI:17231"/>
        <dbReference type="ChEBI" id="CHEBI:36658"/>
        <dbReference type="EC" id="4.1.1.52"/>
    </reaction>
    <physiologicalReaction direction="left-to-right" evidence="4">
        <dbReference type="Rhea" id="RHEA:23113"/>
    </physiologicalReaction>
</comment>
<comment type="caution">
    <text evidence="7">The sequence shown here is derived from an EMBL/GenBank/DDBJ whole genome shotgun (WGS) entry which is preliminary data.</text>
</comment>
<evidence type="ECO:0000313" key="7">
    <source>
        <dbReference type="EMBL" id="SAL58022.1"/>
    </source>
</evidence>
<evidence type="ECO:0000256" key="5">
    <source>
        <dbReference type="ARBA" id="ARBA00038889"/>
    </source>
</evidence>
<dbReference type="OrthoDB" id="8673173at2"/>
<dbReference type="EMBL" id="FCON02000026">
    <property type="protein sequence ID" value="SAL58022.1"/>
    <property type="molecule type" value="Genomic_DNA"/>
</dbReference>
<dbReference type="Pfam" id="PF04909">
    <property type="entry name" value="Amidohydro_2"/>
    <property type="match status" value="1"/>
</dbReference>
<dbReference type="EC" id="4.1.1.52" evidence="5"/>
<feature type="domain" description="Amidohydrolase-related" evidence="6">
    <location>
        <begin position="12"/>
        <end position="321"/>
    </location>
</feature>
<evidence type="ECO:0000256" key="4">
    <source>
        <dbReference type="ARBA" id="ARBA00036832"/>
    </source>
</evidence>
<organism evidence="7 8">
    <name type="scientific">Caballeronia choica</name>
    <dbReference type="NCBI Taxonomy" id="326476"/>
    <lineage>
        <taxon>Bacteria</taxon>
        <taxon>Pseudomonadati</taxon>
        <taxon>Pseudomonadota</taxon>
        <taxon>Betaproteobacteria</taxon>
        <taxon>Burkholderiales</taxon>
        <taxon>Burkholderiaceae</taxon>
        <taxon>Caballeronia</taxon>
    </lineage>
</organism>
<protein>
    <recommendedName>
        <fullName evidence="5">6-methylsalicylate decarboxylase</fullName>
        <ecNumber evidence="5">4.1.1.52</ecNumber>
    </recommendedName>
</protein>
<keyword evidence="1" id="KW-0479">Metal-binding</keyword>
<keyword evidence="2" id="KW-0862">Zinc</keyword>
<name>A0A158IN08_9BURK</name>
<dbReference type="InterPro" id="IPR006680">
    <property type="entry name" value="Amidohydro-rel"/>
</dbReference>
<dbReference type="Gene3D" id="3.20.20.140">
    <property type="entry name" value="Metal-dependent hydrolases"/>
    <property type="match status" value="1"/>
</dbReference>
<dbReference type="PANTHER" id="PTHR21240:SF29">
    <property type="entry name" value="AMIDOHYDROLASE-RELATED DOMAIN-CONTAINING PROTEIN"/>
    <property type="match status" value="1"/>
</dbReference>
<dbReference type="PANTHER" id="PTHR21240">
    <property type="entry name" value="2-AMINO-3-CARBOXYLMUCONATE-6-SEMIALDEHYDE DECARBOXYLASE"/>
    <property type="match status" value="1"/>
</dbReference>
<dbReference type="CDD" id="cd01292">
    <property type="entry name" value="metallo-dependent_hydrolases"/>
    <property type="match status" value="1"/>
</dbReference>
<dbReference type="InterPro" id="IPR032465">
    <property type="entry name" value="ACMSD"/>
</dbReference>
<dbReference type="RefSeq" id="WP_087644999.1">
    <property type="nucleotide sequence ID" value="NZ_FCON02000026.1"/>
</dbReference>
<dbReference type="AlphaFoldDB" id="A0A158IN08"/>
<dbReference type="GO" id="GO:0016787">
    <property type="term" value="F:hydrolase activity"/>
    <property type="evidence" value="ECO:0007669"/>
    <property type="project" value="UniProtKB-KW"/>
</dbReference>
<keyword evidence="3" id="KW-0456">Lyase</keyword>
<evidence type="ECO:0000259" key="6">
    <source>
        <dbReference type="Pfam" id="PF04909"/>
    </source>
</evidence>
<dbReference type="GO" id="GO:0046872">
    <property type="term" value="F:metal ion binding"/>
    <property type="evidence" value="ECO:0007669"/>
    <property type="project" value="UniProtKB-KW"/>
</dbReference>
<evidence type="ECO:0000256" key="1">
    <source>
        <dbReference type="ARBA" id="ARBA00022723"/>
    </source>
</evidence>
<dbReference type="GO" id="GO:0019748">
    <property type="term" value="P:secondary metabolic process"/>
    <property type="evidence" value="ECO:0007669"/>
    <property type="project" value="TreeGrafter"/>
</dbReference>
<dbReference type="Proteomes" id="UP000054770">
    <property type="component" value="Unassembled WGS sequence"/>
</dbReference>
<sequence length="328" mass="35434">MTSPYRCTCGLIDIHAHCLPPAYRQALADAGLVTLDGGYPIPEWSAEKAIAIMNEGEIDTMMLSVSSPSVGFLDARSDRVRLARTINEDIAQTIRAHPGRFGGFATLPLPHVDESLAEIDHAFDELGLDGVVIETNTDGKYLGDPALAPIFDALNERHAVVFLHPTAPACFDAIGLGRPAPLFEFPCDTARTVIDLLFSNTFKRCPDVKFILPHAGGVLPAIAQRIALLAPMPIMKPYPKDAEEVLAEFKALYYDLAMSANQQSFDLLRTLAPVSQILFGTDSPFQPAGNVAANVANFRRLEGLTADEHEAIARGNALQLFSANAGRP</sequence>
<reference evidence="7" key="1">
    <citation type="submission" date="2016-01" db="EMBL/GenBank/DDBJ databases">
        <authorList>
            <person name="Peeters C."/>
        </authorList>
    </citation>
    <scope>NUCLEOTIDE SEQUENCE [LARGE SCALE GENOMIC DNA]</scope>
    <source>
        <strain evidence="7">LMG 22940</strain>
    </source>
</reference>